<dbReference type="Gene3D" id="3.40.50.720">
    <property type="entry name" value="NAD(P)-binding Rossmann-like Domain"/>
    <property type="match status" value="1"/>
</dbReference>
<dbReference type="EMBL" id="CP016808">
    <property type="protein sequence ID" value="ANY68465.1"/>
    <property type="molecule type" value="Genomic_DNA"/>
</dbReference>
<accession>A0A1B2DL89</accession>
<dbReference type="InterPro" id="IPR002347">
    <property type="entry name" value="SDR_fam"/>
</dbReference>
<evidence type="ECO:0000256" key="2">
    <source>
        <dbReference type="ARBA" id="ARBA00023002"/>
    </source>
</evidence>
<dbReference type="PANTHER" id="PTHR24321">
    <property type="entry name" value="DEHYDROGENASES, SHORT CHAIN"/>
    <property type="match status" value="1"/>
</dbReference>
<dbReference type="RefSeq" id="WP_099519605.1">
    <property type="nucleotide sequence ID" value="NZ_CP016808.1"/>
</dbReference>
<dbReference type="PANTHER" id="PTHR24321:SF8">
    <property type="entry name" value="ESTRADIOL 17-BETA-DEHYDROGENASE 8-RELATED"/>
    <property type="match status" value="1"/>
</dbReference>
<dbReference type="NCBIfam" id="NF005559">
    <property type="entry name" value="PRK07231.1"/>
    <property type="match status" value="1"/>
</dbReference>
<proteinExistence type="inferred from homology"/>
<dbReference type="PRINTS" id="PR00081">
    <property type="entry name" value="GDHRDH"/>
</dbReference>
<keyword evidence="2" id="KW-0560">Oxidoreductase</keyword>
<dbReference type="GO" id="GO:0016491">
    <property type="term" value="F:oxidoreductase activity"/>
    <property type="evidence" value="ECO:0007669"/>
    <property type="project" value="UniProtKB-KW"/>
</dbReference>
<dbReference type="PRINTS" id="PR00080">
    <property type="entry name" value="SDRFAMILY"/>
</dbReference>
<organism evidence="3">
    <name type="scientific">Paenibacillus sp. BIHB 4019</name>
    <dbReference type="NCBI Taxonomy" id="1870819"/>
    <lineage>
        <taxon>Bacteria</taxon>
        <taxon>Bacillati</taxon>
        <taxon>Bacillota</taxon>
        <taxon>Bacilli</taxon>
        <taxon>Bacillales</taxon>
        <taxon>Paenibacillaceae</taxon>
        <taxon>Paenibacillus</taxon>
    </lineage>
</organism>
<dbReference type="InterPro" id="IPR020904">
    <property type="entry name" value="Sc_DH/Rdtase_CS"/>
</dbReference>
<dbReference type="SUPFAM" id="SSF51735">
    <property type="entry name" value="NAD(P)-binding Rossmann-fold domains"/>
    <property type="match status" value="1"/>
</dbReference>
<dbReference type="InterPro" id="IPR036291">
    <property type="entry name" value="NAD(P)-bd_dom_sf"/>
</dbReference>
<sequence>MRLKGKTAVITGGGTGIGRTTSLLFAGEGASVVVTDIDEDSGLKAVKEIIELGGQALFVKHDVRSETEWEEVAAQTANIYGKADILFNNAGLFLIKPLLETTLADWERLMSVNVTGVFLGMKHLIPLMLAGGKGGSIINASSNAGLFGASGLTLYGATKGAVRIMTKDAALEFASMNIRINSIHPGYIHTQMIDYAAELAGKKVEDQGALVPLGKVGSTLDVARLALFLASDESSYATGAEFVLDGGVSAGPPDVWKQK</sequence>
<evidence type="ECO:0000256" key="1">
    <source>
        <dbReference type="ARBA" id="ARBA00006484"/>
    </source>
</evidence>
<gene>
    <name evidence="3" type="ORF">BBD42_19795</name>
</gene>
<evidence type="ECO:0000313" key="3">
    <source>
        <dbReference type="EMBL" id="ANY68465.1"/>
    </source>
</evidence>
<comment type="similarity">
    <text evidence="1">Belongs to the short-chain dehydrogenases/reductases (SDR) family.</text>
</comment>
<dbReference type="PROSITE" id="PS00061">
    <property type="entry name" value="ADH_SHORT"/>
    <property type="match status" value="1"/>
</dbReference>
<name>A0A1B2DL89_9BACL</name>
<dbReference type="AlphaFoldDB" id="A0A1B2DL89"/>
<dbReference type="FunFam" id="3.40.50.720:FF:000084">
    <property type="entry name" value="Short-chain dehydrogenase reductase"/>
    <property type="match status" value="1"/>
</dbReference>
<protein>
    <submittedName>
        <fullName evidence="3">Short-chain dehydrogenase</fullName>
    </submittedName>
</protein>
<dbReference type="Pfam" id="PF13561">
    <property type="entry name" value="adh_short_C2"/>
    <property type="match status" value="1"/>
</dbReference>
<reference evidence="3" key="1">
    <citation type="submission" date="2016-08" db="EMBL/GenBank/DDBJ databases">
        <title>Complete Genome Seqeunce of Paenibacillus sp. BIHB 4019 from tea rhizoplane.</title>
        <authorList>
            <person name="Thakur R."/>
            <person name="Swarnkar M.K."/>
            <person name="Gulati A."/>
        </authorList>
    </citation>
    <scope>NUCLEOTIDE SEQUENCE [LARGE SCALE GENOMIC DNA]</scope>
    <source>
        <strain evidence="3">BIHB4019</strain>
    </source>
</reference>
<dbReference type="GO" id="GO:0008206">
    <property type="term" value="P:bile acid metabolic process"/>
    <property type="evidence" value="ECO:0007669"/>
    <property type="project" value="UniProtKB-ARBA"/>
</dbReference>